<accession>A0A328D3R9</accession>
<keyword evidence="4" id="KW-1185">Reference proteome</keyword>
<feature type="compositionally biased region" description="Basic and acidic residues" evidence="1">
    <location>
        <begin position="47"/>
        <end position="57"/>
    </location>
</feature>
<evidence type="ECO:0000313" key="4">
    <source>
        <dbReference type="Proteomes" id="UP000249390"/>
    </source>
</evidence>
<protein>
    <submittedName>
        <fullName evidence="3">Uncharacterized protein</fullName>
    </submittedName>
</protein>
<organism evidence="3 4">
    <name type="scientific">Cuscuta australis</name>
    <dbReference type="NCBI Taxonomy" id="267555"/>
    <lineage>
        <taxon>Eukaryota</taxon>
        <taxon>Viridiplantae</taxon>
        <taxon>Streptophyta</taxon>
        <taxon>Embryophyta</taxon>
        <taxon>Tracheophyta</taxon>
        <taxon>Spermatophyta</taxon>
        <taxon>Magnoliopsida</taxon>
        <taxon>eudicotyledons</taxon>
        <taxon>Gunneridae</taxon>
        <taxon>Pentapetalae</taxon>
        <taxon>asterids</taxon>
        <taxon>lamiids</taxon>
        <taxon>Solanales</taxon>
        <taxon>Convolvulaceae</taxon>
        <taxon>Cuscuteae</taxon>
        <taxon>Cuscuta</taxon>
        <taxon>Cuscuta subgen. Grammica</taxon>
        <taxon>Cuscuta sect. Cleistogrammica</taxon>
    </lineage>
</organism>
<name>A0A328D3R9_9ASTE</name>
<evidence type="ECO:0000256" key="2">
    <source>
        <dbReference type="SAM" id="SignalP"/>
    </source>
</evidence>
<evidence type="ECO:0000256" key="1">
    <source>
        <dbReference type="SAM" id="MobiDB-lite"/>
    </source>
</evidence>
<dbReference type="EMBL" id="NQVE01000194">
    <property type="protein sequence ID" value="RAL40447.1"/>
    <property type="molecule type" value="Genomic_DNA"/>
</dbReference>
<comment type="caution">
    <text evidence="3">The sequence shown here is derived from an EMBL/GenBank/DDBJ whole genome shotgun (WGS) entry which is preliminary data.</text>
</comment>
<feature type="region of interest" description="Disordered" evidence="1">
    <location>
        <begin position="33"/>
        <end position="57"/>
    </location>
</feature>
<reference evidence="3 4" key="1">
    <citation type="submission" date="2018-06" db="EMBL/GenBank/DDBJ databases">
        <title>The Genome of Cuscuta australis (Dodder) Provides Insight into the Evolution of Plant Parasitism.</title>
        <authorList>
            <person name="Liu H."/>
        </authorList>
    </citation>
    <scope>NUCLEOTIDE SEQUENCE [LARGE SCALE GENOMIC DNA]</scope>
    <source>
        <strain evidence="4">cv. Yunnan</strain>
        <tissue evidence="3">Vines</tissue>
    </source>
</reference>
<feature type="signal peptide" evidence="2">
    <location>
        <begin position="1"/>
        <end position="30"/>
    </location>
</feature>
<dbReference type="AlphaFoldDB" id="A0A328D3R9"/>
<evidence type="ECO:0000313" key="3">
    <source>
        <dbReference type="EMBL" id="RAL40447.1"/>
    </source>
</evidence>
<gene>
    <name evidence="3" type="ORF">DM860_006517</name>
</gene>
<feature type="chain" id="PRO_5016466941" evidence="2">
    <location>
        <begin position="31"/>
        <end position="109"/>
    </location>
</feature>
<dbReference type="Proteomes" id="UP000249390">
    <property type="component" value="Unassembled WGS sequence"/>
</dbReference>
<keyword evidence="2" id="KW-0732">Signal</keyword>
<proteinExistence type="predicted"/>
<sequence length="109" mass="12511">MPDFKTWPLRNNTLWVKTLVIVTMTGLVAAETAKRQTLSLPPSHNNKQREGQDRELPLRQMEEDYYGEWDPAPYFGGSYPAPIPHWKKKKKVHCCAQTTAKSDEDSTAH</sequence>
<feature type="compositionally biased region" description="Polar residues" evidence="1">
    <location>
        <begin position="35"/>
        <end position="45"/>
    </location>
</feature>